<accession>A0A2T9ZC79</accession>
<dbReference type="PRINTS" id="PR00419">
    <property type="entry name" value="ADXRDTASE"/>
</dbReference>
<keyword evidence="12" id="KW-0315">Glutamine amidotransferase</keyword>
<dbReference type="UniPathway" id="UPA00634">
    <property type="reaction ID" value="UER00690"/>
</dbReference>
<reference evidence="23 24" key="1">
    <citation type="journal article" date="2018" name="MBio">
        <title>Comparative Genomics Reveals the Core Gene Toolbox for the Fungus-Insect Symbiosis.</title>
        <authorList>
            <person name="Wang Y."/>
            <person name="Stata M."/>
            <person name="Wang W."/>
            <person name="Stajich J.E."/>
            <person name="White M.M."/>
            <person name="Moncalvo J.M."/>
        </authorList>
    </citation>
    <scope>NUCLEOTIDE SEQUENCE [LARGE SCALE GENOMIC DNA]</scope>
    <source>
        <strain evidence="23 24">SC-DP-2</strain>
    </source>
</reference>
<evidence type="ECO:0000256" key="13">
    <source>
        <dbReference type="ARBA" id="ARBA00023002"/>
    </source>
</evidence>
<evidence type="ECO:0000256" key="4">
    <source>
        <dbReference type="ARBA" id="ARBA00004909"/>
    </source>
</evidence>
<comment type="cofactor">
    <cofactor evidence="2">
        <name>FAD</name>
        <dbReference type="ChEBI" id="CHEBI:57692"/>
    </cofactor>
</comment>
<dbReference type="InterPro" id="IPR002932">
    <property type="entry name" value="Glu_synthdom"/>
</dbReference>
<dbReference type="GO" id="GO:0005506">
    <property type="term" value="F:iron ion binding"/>
    <property type="evidence" value="ECO:0007669"/>
    <property type="project" value="InterPro"/>
</dbReference>
<dbReference type="SUPFAM" id="SSF69336">
    <property type="entry name" value="Alpha subunit of glutamate synthase, C-terminal domain"/>
    <property type="match status" value="1"/>
</dbReference>
<organism evidence="23 24">
    <name type="scientific">Smittium megazygosporum</name>
    <dbReference type="NCBI Taxonomy" id="133381"/>
    <lineage>
        <taxon>Eukaryota</taxon>
        <taxon>Fungi</taxon>
        <taxon>Fungi incertae sedis</taxon>
        <taxon>Zoopagomycota</taxon>
        <taxon>Kickxellomycotina</taxon>
        <taxon>Harpellomycetes</taxon>
        <taxon>Harpellales</taxon>
        <taxon>Legeriomycetaceae</taxon>
        <taxon>Smittium</taxon>
    </lineage>
</organism>
<dbReference type="InterPro" id="IPR028261">
    <property type="entry name" value="DPD_II"/>
</dbReference>
<evidence type="ECO:0000256" key="1">
    <source>
        <dbReference type="ARBA" id="ARBA00001917"/>
    </source>
</evidence>
<evidence type="ECO:0000256" key="3">
    <source>
        <dbReference type="ARBA" id="ARBA00004802"/>
    </source>
</evidence>
<feature type="active site" description="For GATase activity" evidence="20">
    <location>
        <position position="25"/>
    </location>
</feature>
<keyword evidence="11" id="KW-0274">FAD</keyword>
<evidence type="ECO:0000256" key="16">
    <source>
        <dbReference type="ARBA" id="ARBA00023164"/>
    </source>
</evidence>
<dbReference type="Gene3D" id="3.20.20.70">
    <property type="entry name" value="Aldolase class I"/>
    <property type="match status" value="2"/>
</dbReference>
<dbReference type="InterPro" id="IPR006982">
    <property type="entry name" value="Glu_synth_centr_N"/>
</dbReference>
<dbReference type="GO" id="GO:0016639">
    <property type="term" value="F:oxidoreductase activity, acting on the CH-NH2 group of donors, NAD or NADP as acceptor"/>
    <property type="evidence" value="ECO:0007669"/>
    <property type="project" value="InterPro"/>
</dbReference>
<evidence type="ECO:0000256" key="21">
    <source>
        <dbReference type="PIRSR" id="PIRSR000187-2"/>
    </source>
</evidence>
<dbReference type="InterPro" id="IPR036485">
    <property type="entry name" value="Glu_synth_asu_C_sf"/>
</dbReference>
<evidence type="ECO:0000256" key="10">
    <source>
        <dbReference type="ARBA" id="ARBA00022723"/>
    </source>
</evidence>
<dbReference type="NCBIfam" id="NF008730">
    <property type="entry name" value="PRK11750.1"/>
    <property type="match status" value="1"/>
</dbReference>
<dbReference type="EMBL" id="MBFS01000559">
    <property type="protein sequence ID" value="PVV02203.1"/>
    <property type="molecule type" value="Genomic_DNA"/>
</dbReference>
<dbReference type="PIRSF" id="PIRSF000187">
    <property type="entry name" value="GOGAT"/>
    <property type="match status" value="1"/>
</dbReference>
<evidence type="ECO:0000256" key="11">
    <source>
        <dbReference type="ARBA" id="ARBA00022827"/>
    </source>
</evidence>
<evidence type="ECO:0000256" key="6">
    <source>
        <dbReference type="ARBA" id="ARBA00009716"/>
    </source>
</evidence>
<feature type="binding site" evidence="21">
    <location>
        <position position="1269"/>
    </location>
    <ligand>
        <name>[3Fe-4S] cluster</name>
        <dbReference type="ChEBI" id="CHEBI:21137"/>
    </ligand>
</feature>
<comment type="pathway">
    <text evidence="3">Energy metabolism; nitrogen metabolism.</text>
</comment>
<evidence type="ECO:0000256" key="20">
    <source>
        <dbReference type="PIRSR" id="PIRSR000187-1"/>
    </source>
</evidence>
<dbReference type="SUPFAM" id="SSF51395">
    <property type="entry name" value="FMN-linked oxidoreductases"/>
    <property type="match status" value="1"/>
</dbReference>
<keyword evidence="7" id="KW-0028">Amino-acid biosynthesis</keyword>
<sequence length="2201" mass="245356">MVSFWANSFPDKTGLYDPQFEKDGCGVGFLINIDGRETHNIVQSALDMLTNMSHRGASGDDPLDGDGAGIMSSMPHDFVHDQWKSTLFETISKAGIVEFLNNTCRFASNNTSSIEFWSKNLDLFCEALVNKDFYATGNIFFKPNDQSIKIAKSRFETVSKSVGLCTLGWRTVPTDSNYIGIISKQKQPTVIQPLVISASYIEELFSTETISNLKTESPISFIQSLQKQIQSLETTTLCFERKLYLLRKKAIVQIKAHCDGGEWFYICSLSSHRLVYKGLAIPEMIHKYYPDLRNPRFKAHYSLVHSRFSTNTFPSWDRAQPFRYCAHNGEINTLQGNKNWMKSREGQLKSKFFSNAELQELFPIIDEHGSDSQALDNVLELLVLGGELTLPEAVMVMVPEAWQNMNLLTGTPEDKKFNEIKKYFYEWASSIMEPWDGPALLTFSDHRYRGAVLDRNGLRPCRYYITNDNVLVCGSEVGTIKIDEQNIKSKGRLMPGKVLLVDTKIGRVVEDREIKNTICIKNDYKKWVHDKVIDIESMDIRSEKHTFSNAITKAITETKGKTSILSDPRMAVFNYSMEELYMIITPMIKDGKEALGSMGNDAILACLDTQPRLPFDYMRQMFAQVTNPPIDPIRESIVMSLECLVGPETNLLEIDSEQLARIKLCNFLLTENEFNALTKFNSRKHGDKKISNISIIKTRDSKLQNKKSFDWISTTIDTTFKKATGVQGYKQRINEICNKAAQSAKKGSKIIVLSDRKTDKENIPIFSLLVVGAVHHRLVEDKLRMNVAIVLEAGDVREVHHYCCLLGYGMDAVYPYFIYDIIKGLADENILQTNKTEKDMYIAKYRSSIQNGVKKVMSKMGISTLQSYKGAQRFEALGIADEVIDFCFKNTVSRIGGATFDTFASDSIALHEIGYPSFEKNKQIHDYSLSDLWKGFGTTGEYHWNREGVKHVNNPAAISKLQHSVREKNQTSWDEYTSEQWENGTKHCTLRGKLELEFDDKNKSIPIDEVESWTEIVKRFCTGGMSYGSISYEAHTTLAVAMNKLGGKSNSGEGGEDRERYKKLENGDHRRSAIKQVASGRFGVTSEYLVNADELQIKIAQGAKPGEGGELPGDKVTGKIAETRHSTEGVGLISPPPHHDIYSIEDLKQLIYDLKGANPEARISVKLVSQNGVGVVAAGVAKAGANHVVIAGHDGGTGASRWTGIKYAGLPWELGVVETHQTLILNNLRKHVVIQTDGQIKTGMDIVLAGILGADEFGFATGPLIALGCTMMRKCHLNLCPVGIATQDPVLREKFLGKPEHVINFFYYLAEDVRKIMSKLGVKKFEDLIGKYNLVKTVNKTGAESHSKAKTISLDGMLTMVQEKHVFEKDKEPGNTDKREFDTGISDRLEYKMIEKITNDIKNGNLNTNISGEITNVDRGFGALTSYHISKHHGARGLPQGKIHIKLSGSAGQSFGAFLAKGVELELEGDCNDYVGKGLSGGTLIVYPPKESRFASEKNVIVGNVCLYGATGGEAYISGIAAERFAVRNSGAIAVVEGLGDHGCEYMTGGRVIILGRTGRNFAAGMSGGVAYLFEEDLEEFKGNLNPELVELETLDINDEETNTVRSYIEKHIKYTGSKIAQRVVANWKDSIRKCIKVIPVDYKKLLNKNKEKPKIKAEENIFKTETTITDLEDIIQEKGKEKRKTMMIDKKKGFMEQKRQSEGERKVFERTKDWEEVKLIMKGKPLKIQASRCMDCGVPFCQSDYSGCPLGNKIPQWNDLVYNETWKDAFESLMATNNFPEFTGRVCPAPCEGACVLGINEQPVGIKTIEAAIIERAWEEGWMKASVPLNRTGYSVAIIGSGPAGLAAADQLNQAGHTVVVYERADRVGGLLTYGIPNMKLDKKLIQRRIDKMASEGVRFVVNTQVGKNISFHQLQHSFDAVLLAVGSTVPRDLKIEGRELNGIEFAVEFLTDTTKKVIQSKGMVDLSNENVEGKHVVVIGGGDTGTDCIASSVRFKAKSITNLELLPQPPAVRATDNPWPLFPRTFKMDYGHKEAETVYGSDPRIFCVSTRRFIGNAQGDVEGIEIEKIEWIKDPTTGRWNISTVPNSVKVIPADYVLISMGFTGPEKMVLEEAKVDMNTEKTYSGIDEYSTNIPGVFSAGDCRRGQSLVVWAINEGRQAARAIDQYFIDMQSKKHSLKSNSRLPATGGVLERPVTLDY</sequence>
<evidence type="ECO:0000256" key="7">
    <source>
        <dbReference type="ARBA" id="ARBA00022605"/>
    </source>
</evidence>
<evidence type="ECO:0000256" key="19">
    <source>
        <dbReference type="ARBA" id="ARBA00048867"/>
    </source>
</evidence>
<dbReference type="InterPro" id="IPR023753">
    <property type="entry name" value="FAD/NAD-binding_dom"/>
</dbReference>
<dbReference type="Gene3D" id="3.50.50.60">
    <property type="entry name" value="FAD/NAD(P)-binding domain"/>
    <property type="match status" value="2"/>
</dbReference>
<evidence type="ECO:0000259" key="22">
    <source>
        <dbReference type="PROSITE" id="PS51278"/>
    </source>
</evidence>
<keyword evidence="17 21" id="KW-0003">3Fe-4S</keyword>
<keyword evidence="10" id="KW-0479">Metal-binding</keyword>
<dbReference type="InterPro" id="IPR017932">
    <property type="entry name" value="GATase_2_dom"/>
</dbReference>
<dbReference type="Pfam" id="PF04898">
    <property type="entry name" value="Glu_syn_central"/>
    <property type="match status" value="1"/>
</dbReference>
<dbReference type="PANTHER" id="PTHR43100">
    <property type="entry name" value="GLUTAMATE SYNTHASE [NADPH] SMALL CHAIN"/>
    <property type="match status" value="1"/>
</dbReference>
<keyword evidence="13" id="KW-0560">Oxidoreductase</keyword>
<dbReference type="Proteomes" id="UP000245609">
    <property type="component" value="Unassembled WGS sequence"/>
</dbReference>
<dbReference type="OrthoDB" id="4327079at2759"/>
<dbReference type="FunFam" id="3.20.20.70:FF:000017">
    <property type="entry name" value="Glutamate synthase [NADH], amyloplastic"/>
    <property type="match status" value="1"/>
</dbReference>
<dbReference type="SUPFAM" id="SSF46548">
    <property type="entry name" value="alpha-helical ferredoxin"/>
    <property type="match status" value="1"/>
</dbReference>
<dbReference type="InterPro" id="IPR012220">
    <property type="entry name" value="Glu_synth_euk"/>
</dbReference>
<evidence type="ECO:0000256" key="8">
    <source>
        <dbReference type="ARBA" id="ARBA00022630"/>
    </source>
</evidence>
<dbReference type="InterPro" id="IPR006005">
    <property type="entry name" value="Glut_synth_ssu1"/>
</dbReference>
<comment type="catalytic activity">
    <reaction evidence="19">
        <text>2 L-glutamate + NAD(+) = L-glutamine + 2-oxoglutarate + NADH + H(+)</text>
        <dbReference type="Rhea" id="RHEA:13753"/>
        <dbReference type="ChEBI" id="CHEBI:15378"/>
        <dbReference type="ChEBI" id="CHEBI:16810"/>
        <dbReference type="ChEBI" id="CHEBI:29985"/>
        <dbReference type="ChEBI" id="CHEBI:57540"/>
        <dbReference type="ChEBI" id="CHEBI:57945"/>
        <dbReference type="ChEBI" id="CHEBI:58359"/>
        <dbReference type="EC" id="1.4.1.14"/>
    </reaction>
</comment>
<comment type="similarity">
    <text evidence="6">Belongs to the glutamate synthase family.</text>
</comment>
<dbReference type="Pfam" id="PF14691">
    <property type="entry name" value="Fer4_20"/>
    <property type="match status" value="1"/>
</dbReference>
<dbReference type="GO" id="GO:0050660">
    <property type="term" value="F:flavin adenine dinucleotide binding"/>
    <property type="evidence" value="ECO:0007669"/>
    <property type="project" value="InterPro"/>
</dbReference>
<evidence type="ECO:0000256" key="14">
    <source>
        <dbReference type="ARBA" id="ARBA00023004"/>
    </source>
</evidence>
<dbReference type="InterPro" id="IPR013785">
    <property type="entry name" value="Aldolase_TIM"/>
</dbReference>
<feature type="domain" description="Glutamine amidotransferase type-2" evidence="22">
    <location>
        <begin position="25"/>
        <end position="504"/>
    </location>
</feature>
<dbReference type="CDD" id="cd00982">
    <property type="entry name" value="gltB_C"/>
    <property type="match status" value="1"/>
</dbReference>
<dbReference type="InterPro" id="IPR036188">
    <property type="entry name" value="FAD/NAD-bd_sf"/>
</dbReference>
<dbReference type="InterPro" id="IPR029055">
    <property type="entry name" value="Ntn_hydrolases_N"/>
</dbReference>
<dbReference type="Pfam" id="PF01493">
    <property type="entry name" value="GXGXG"/>
    <property type="match status" value="1"/>
</dbReference>
<dbReference type="GO" id="GO:0051538">
    <property type="term" value="F:3 iron, 4 sulfur cluster binding"/>
    <property type="evidence" value="ECO:0007669"/>
    <property type="project" value="UniProtKB-KW"/>
</dbReference>
<dbReference type="Pfam" id="PF01645">
    <property type="entry name" value="Glu_synthase"/>
    <property type="match status" value="1"/>
</dbReference>
<protein>
    <recommendedName>
        <fullName evidence="18">glutamate synthase (NADH)</fullName>
        <ecNumber evidence="18">1.4.1.14</ecNumber>
    </recommendedName>
</protein>
<feature type="binding site" evidence="21">
    <location>
        <position position="1280"/>
    </location>
    <ligand>
        <name>[3Fe-4S] cluster</name>
        <dbReference type="ChEBI" id="CHEBI:21137"/>
    </ligand>
</feature>
<dbReference type="SUPFAM" id="SSF51971">
    <property type="entry name" value="Nucleotide-binding domain"/>
    <property type="match status" value="2"/>
</dbReference>
<dbReference type="InterPro" id="IPR009051">
    <property type="entry name" value="Helical_ferredxn"/>
</dbReference>
<dbReference type="PROSITE" id="PS51278">
    <property type="entry name" value="GATASE_TYPE_2"/>
    <property type="match status" value="1"/>
</dbReference>
<evidence type="ECO:0000256" key="15">
    <source>
        <dbReference type="ARBA" id="ARBA00023014"/>
    </source>
</evidence>
<keyword evidence="9" id="KW-0288">FMN</keyword>
<evidence type="ECO:0000313" key="24">
    <source>
        <dbReference type="Proteomes" id="UP000245609"/>
    </source>
</evidence>
<dbReference type="CDD" id="cd02808">
    <property type="entry name" value="GltS_FMN"/>
    <property type="match status" value="1"/>
</dbReference>
<keyword evidence="14" id="KW-0408">Iron</keyword>
<dbReference type="InterPro" id="IPR051394">
    <property type="entry name" value="Glutamate_Synthase"/>
</dbReference>
<dbReference type="CDD" id="cd00713">
    <property type="entry name" value="GltS"/>
    <property type="match status" value="1"/>
</dbReference>
<dbReference type="Gene3D" id="2.160.20.60">
    <property type="entry name" value="Glutamate synthase, alpha subunit, C-terminal domain"/>
    <property type="match status" value="1"/>
</dbReference>
<dbReference type="SUPFAM" id="SSF56235">
    <property type="entry name" value="N-terminal nucleophile aminohydrolases (Ntn hydrolases)"/>
    <property type="match status" value="2"/>
</dbReference>
<proteinExistence type="inferred from homology"/>
<evidence type="ECO:0000256" key="5">
    <source>
        <dbReference type="ARBA" id="ARBA00004944"/>
    </source>
</evidence>
<evidence type="ECO:0000256" key="17">
    <source>
        <dbReference type="ARBA" id="ARBA00023291"/>
    </source>
</evidence>
<dbReference type="UniPathway" id="UPA00045"/>
<dbReference type="Gene3D" id="1.10.1060.10">
    <property type="entry name" value="Alpha-helical ferredoxin"/>
    <property type="match status" value="1"/>
</dbReference>
<dbReference type="Gene3D" id="3.60.20.10">
    <property type="entry name" value="Glutamine Phosphoribosylpyrophosphate, subunit 1, domain 1"/>
    <property type="match status" value="1"/>
</dbReference>
<comment type="pathway">
    <text evidence="5">Amino-acid biosynthesis; L-glutamate biosynthesis via GLT pathway; L-glutamate from 2-oxoglutarate and L-glutamine (NAD(+) route): step 1/1.</text>
</comment>
<dbReference type="STRING" id="133381.A0A2T9ZC79"/>
<evidence type="ECO:0000256" key="2">
    <source>
        <dbReference type="ARBA" id="ARBA00001974"/>
    </source>
</evidence>
<feature type="binding site" evidence="21">
    <location>
        <position position="1275"/>
    </location>
    <ligand>
        <name>[3Fe-4S] cluster</name>
        <dbReference type="ChEBI" id="CHEBI:21137"/>
    </ligand>
</feature>
<comment type="cofactor">
    <cofactor evidence="21">
        <name>[3Fe-4S] cluster</name>
        <dbReference type="ChEBI" id="CHEBI:21137"/>
    </cofactor>
    <text evidence="21">Binds 1 [3Fe-4S] cluster.</text>
</comment>
<evidence type="ECO:0000256" key="9">
    <source>
        <dbReference type="ARBA" id="ARBA00022643"/>
    </source>
</evidence>
<dbReference type="EC" id="1.4.1.14" evidence="18"/>
<comment type="caution">
    <text evidence="23">The sequence shown here is derived from an EMBL/GenBank/DDBJ whole genome shotgun (WGS) entry which is preliminary data.</text>
</comment>
<dbReference type="NCBIfam" id="TIGR01317">
    <property type="entry name" value="GOGAT_sm_gam"/>
    <property type="match status" value="1"/>
</dbReference>
<comment type="pathway">
    <text evidence="4">Nitrogen metabolism.</text>
</comment>
<dbReference type="InterPro" id="IPR002489">
    <property type="entry name" value="Glu_synth_asu_C"/>
</dbReference>
<evidence type="ECO:0000256" key="12">
    <source>
        <dbReference type="ARBA" id="ARBA00022962"/>
    </source>
</evidence>
<dbReference type="Pfam" id="PF00310">
    <property type="entry name" value="GATase_2"/>
    <property type="match status" value="2"/>
</dbReference>
<dbReference type="GO" id="GO:0019676">
    <property type="term" value="P:ammonia assimilation cycle"/>
    <property type="evidence" value="ECO:0007669"/>
    <property type="project" value="UniProtKB-ARBA"/>
</dbReference>
<keyword evidence="8" id="KW-0285">Flavoprotein</keyword>
<dbReference type="PANTHER" id="PTHR43100:SF1">
    <property type="entry name" value="GLUTAMATE SYNTHASE [NADPH] SMALL CHAIN"/>
    <property type="match status" value="1"/>
</dbReference>
<dbReference type="GO" id="GO:0010181">
    <property type="term" value="F:FMN binding"/>
    <property type="evidence" value="ECO:0007669"/>
    <property type="project" value="InterPro"/>
</dbReference>
<dbReference type="Pfam" id="PF07992">
    <property type="entry name" value="Pyr_redox_2"/>
    <property type="match status" value="2"/>
</dbReference>
<dbReference type="GO" id="GO:0016040">
    <property type="term" value="F:glutamate synthase (NADH) activity"/>
    <property type="evidence" value="ECO:0007669"/>
    <property type="project" value="UniProtKB-EC"/>
</dbReference>
<keyword evidence="16" id="KW-0314">Glutamate biosynthesis</keyword>
<evidence type="ECO:0000313" key="23">
    <source>
        <dbReference type="EMBL" id="PVV02203.1"/>
    </source>
</evidence>
<dbReference type="GO" id="GO:0097054">
    <property type="term" value="P:L-glutamate biosynthetic process"/>
    <property type="evidence" value="ECO:0007669"/>
    <property type="project" value="UniProtKB-UniPathway"/>
</dbReference>
<keyword evidence="24" id="KW-1185">Reference proteome</keyword>
<gene>
    <name evidence="23" type="ORF">BB560_003349</name>
</gene>
<evidence type="ECO:0000256" key="18">
    <source>
        <dbReference type="ARBA" id="ARBA00024383"/>
    </source>
</evidence>
<name>A0A2T9ZC79_9FUNG</name>
<dbReference type="FunFam" id="3.20.20.70:FF:000031">
    <property type="entry name" value="Glutamate synthase 1 [NADH]"/>
    <property type="match status" value="1"/>
</dbReference>
<dbReference type="FunFam" id="2.160.20.60:FF:000001">
    <property type="entry name" value="Glutamate synthase, large subunit"/>
    <property type="match status" value="1"/>
</dbReference>
<comment type="cofactor">
    <cofactor evidence="1">
        <name>FMN</name>
        <dbReference type="ChEBI" id="CHEBI:58210"/>
    </cofactor>
</comment>
<keyword evidence="15 21" id="KW-0411">Iron-sulfur</keyword>